<dbReference type="Pfam" id="PF07980">
    <property type="entry name" value="SusD_RagB"/>
    <property type="match status" value="1"/>
</dbReference>
<accession>A0A413VEL6</accession>
<gene>
    <name evidence="8" type="ORF">PQ628_10675</name>
</gene>
<dbReference type="EMBL" id="JAQQPO010000011">
    <property type="protein sequence ID" value="MDC7958672.1"/>
    <property type="molecule type" value="Genomic_DNA"/>
</dbReference>
<evidence type="ECO:0000256" key="3">
    <source>
        <dbReference type="ARBA" id="ARBA00022729"/>
    </source>
</evidence>
<feature type="domain" description="RagB/SusD" evidence="6">
    <location>
        <begin position="288"/>
        <end position="571"/>
    </location>
</feature>
<dbReference type="Gene3D" id="1.25.40.390">
    <property type="match status" value="1"/>
</dbReference>
<evidence type="ECO:0000256" key="2">
    <source>
        <dbReference type="ARBA" id="ARBA00006275"/>
    </source>
</evidence>
<keyword evidence="4" id="KW-0472">Membrane</keyword>
<dbReference type="InterPro" id="IPR012944">
    <property type="entry name" value="SusD_RagB_dom"/>
</dbReference>
<name>A0A413VEL6_BACOV</name>
<sequence length="571" mass="65982">MKKYIVYIVYTSLLFIFGGCDVLDKYPLDKPNQDTFWNNASEINGGVVGCYRFLIAQPNVEYLFPIAPDLMTDIGFPRQESDWKKVAQGQHDSNLHSIREVWHYAYQGVGRCNLMLEIIEKKSAVLSPEQYKQYKGECLFLRGFYYSRLISFFGDVPLILKPIESESEASKFVRESKDVVLQQILKDFTDAATLLEEQYVDPLCLGRATRGTANAYKARIALYNKKWEVAAEAAEAVISSEIYKLYPKYGDLFLVSGLTDANNKEIILKAEFSAEIPLYHKLPLHMQSRNLNGYSTMVPTQNLIDSYHCIDGKNIAESPLFNKKKPFENRDPRLRLGFVVPGDRYGDFIFESHVDSTSCWSYAENGKVTNKDCYSFSPYTSYTGYCTRKFSDPSYADKNEKGDYPLILCRYAEVLLTYAEAKIEANDIDKSVVDALNEVRNGRDDVKMPALSLSDLSDQSKARVIVRHERKVELAFEGFRYFDIRRWDGFWKYANRPVMGRPFKGKFEDWPNVTFDENDEPVYDYDAYMPHPSSDYRLVENRTFVQQKHELWPIPQRERNVSPQLTQNPGF</sequence>
<evidence type="ECO:0000256" key="5">
    <source>
        <dbReference type="ARBA" id="ARBA00023237"/>
    </source>
</evidence>
<dbReference type="RefSeq" id="WP_004323815.1">
    <property type="nucleotide sequence ID" value="NZ_CACRTD010000025.1"/>
</dbReference>
<comment type="subcellular location">
    <subcellularLocation>
        <location evidence="1">Cell outer membrane</location>
    </subcellularLocation>
</comment>
<organism evidence="8 9">
    <name type="scientific">Bacteroides ovatus</name>
    <dbReference type="NCBI Taxonomy" id="28116"/>
    <lineage>
        <taxon>Bacteria</taxon>
        <taxon>Pseudomonadati</taxon>
        <taxon>Bacteroidota</taxon>
        <taxon>Bacteroidia</taxon>
        <taxon>Bacteroidales</taxon>
        <taxon>Bacteroidaceae</taxon>
        <taxon>Bacteroides</taxon>
    </lineage>
</organism>
<dbReference type="CDD" id="cd08977">
    <property type="entry name" value="SusD"/>
    <property type="match status" value="1"/>
</dbReference>
<dbReference type="Proteomes" id="UP001215078">
    <property type="component" value="Unassembled WGS sequence"/>
</dbReference>
<evidence type="ECO:0000256" key="4">
    <source>
        <dbReference type="ARBA" id="ARBA00023136"/>
    </source>
</evidence>
<feature type="domain" description="SusD-like N-terminal" evidence="7">
    <location>
        <begin position="33"/>
        <end position="222"/>
    </location>
</feature>
<evidence type="ECO:0000259" key="6">
    <source>
        <dbReference type="Pfam" id="PF07980"/>
    </source>
</evidence>
<protein>
    <submittedName>
        <fullName evidence="8">RagB/SusD family nutrient uptake outer membrane protein</fullName>
    </submittedName>
</protein>
<keyword evidence="5" id="KW-0998">Cell outer membrane</keyword>
<dbReference type="InterPro" id="IPR011990">
    <property type="entry name" value="TPR-like_helical_dom_sf"/>
</dbReference>
<evidence type="ECO:0000313" key="8">
    <source>
        <dbReference type="EMBL" id="MDC7958672.1"/>
    </source>
</evidence>
<dbReference type="Pfam" id="PF14322">
    <property type="entry name" value="SusD-like_3"/>
    <property type="match status" value="1"/>
</dbReference>
<comment type="similarity">
    <text evidence="2">Belongs to the SusD family.</text>
</comment>
<dbReference type="SUPFAM" id="SSF48452">
    <property type="entry name" value="TPR-like"/>
    <property type="match status" value="1"/>
</dbReference>
<reference evidence="8" key="1">
    <citation type="submission" date="2022-10" db="EMBL/GenBank/DDBJ databases">
        <title>Human gut microbiome strain richness.</title>
        <authorList>
            <person name="Chen-Liaw A."/>
        </authorList>
    </citation>
    <scope>NUCLEOTIDE SEQUENCE</scope>
    <source>
        <strain evidence="8">RTP21484st1_H8_RTP21484_190118</strain>
    </source>
</reference>
<dbReference type="PROSITE" id="PS51257">
    <property type="entry name" value="PROKAR_LIPOPROTEIN"/>
    <property type="match status" value="1"/>
</dbReference>
<dbReference type="GO" id="GO:0009279">
    <property type="term" value="C:cell outer membrane"/>
    <property type="evidence" value="ECO:0007669"/>
    <property type="project" value="UniProtKB-SubCell"/>
</dbReference>
<proteinExistence type="inferred from homology"/>
<comment type="caution">
    <text evidence="8">The sequence shown here is derived from an EMBL/GenBank/DDBJ whole genome shotgun (WGS) entry which is preliminary data.</text>
</comment>
<dbReference type="AlphaFoldDB" id="A0A413VEL6"/>
<dbReference type="InterPro" id="IPR033985">
    <property type="entry name" value="SusD-like_N"/>
</dbReference>
<keyword evidence="3" id="KW-0732">Signal</keyword>
<evidence type="ECO:0000256" key="1">
    <source>
        <dbReference type="ARBA" id="ARBA00004442"/>
    </source>
</evidence>
<evidence type="ECO:0000313" key="9">
    <source>
        <dbReference type="Proteomes" id="UP001215078"/>
    </source>
</evidence>
<evidence type="ECO:0000259" key="7">
    <source>
        <dbReference type="Pfam" id="PF14322"/>
    </source>
</evidence>